<sequence length="184" mass="20734">MNISVSSDLFWLPPFSAFVSSHIGFPLASSSVLLHLVKRRSSVFSQRFSRFKKKMNNCSRDPEADTDNNVLKAEQDAQAKNDLYILMNYQQMLLSDMNGLELIVHNKENRNLYIIKASLGNVRSIPSHMPPLGWRYIIVVLSSGLAFCDSGYCPCCPSTTLNYENKEKTNHVNGKVIFLGKIAN</sequence>
<name>A0A833REU0_9POAL</name>
<dbReference type="OrthoDB" id="10264062at2759"/>
<comment type="caution">
    <text evidence="2">The sequence shown here is derived from an EMBL/GenBank/DDBJ whole genome shotgun (WGS) entry which is preliminary data.</text>
</comment>
<dbReference type="EMBL" id="SWLB01000006">
    <property type="protein sequence ID" value="KAF3337582.1"/>
    <property type="molecule type" value="Genomic_DNA"/>
</dbReference>
<protein>
    <submittedName>
        <fullName evidence="2">RabGAP/TBC domain-containing protein</fullName>
    </submittedName>
</protein>
<keyword evidence="1" id="KW-1133">Transmembrane helix</keyword>
<keyword evidence="3" id="KW-1185">Reference proteome</keyword>
<organism evidence="2 3">
    <name type="scientific">Carex littledalei</name>
    <dbReference type="NCBI Taxonomy" id="544730"/>
    <lineage>
        <taxon>Eukaryota</taxon>
        <taxon>Viridiplantae</taxon>
        <taxon>Streptophyta</taxon>
        <taxon>Embryophyta</taxon>
        <taxon>Tracheophyta</taxon>
        <taxon>Spermatophyta</taxon>
        <taxon>Magnoliopsida</taxon>
        <taxon>Liliopsida</taxon>
        <taxon>Poales</taxon>
        <taxon>Cyperaceae</taxon>
        <taxon>Cyperoideae</taxon>
        <taxon>Cariceae</taxon>
        <taxon>Carex</taxon>
        <taxon>Carex subgen. Euthyceras</taxon>
    </lineage>
</organism>
<keyword evidence="1" id="KW-0812">Transmembrane</keyword>
<gene>
    <name evidence="2" type="ORF">FCM35_KLT18169</name>
</gene>
<feature type="transmembrane region" description="Helical" evidence="1">
    <location>
        <begin position="15"/>
        <end position="37"/>
    </location>
</feature>
<keyword evidence="1" id="KW-0472">Membrane</keyword>
<evidence type="ECO:0000313" key="3">
    <source>
        <dbReference type="Proteomes" id="UP000623129"/>
    </source>
</evidence>
<dbReference type="Proteomes" id="UP000623129">
    <property type="component" value="Unassembled WGS sequence"/>
</dbReference>
<evidence type="ECO:0000256" key="1">
    <source>
        <dbReference type="SAM" id="Phobius"/>
    </source>
</evidence>
<dbReference type="AlphaFoldDB" id="A0A833REU0"/>
<proteinExistence type="predicted"/>
<reference evidence="2" key="1">
    <citation type="submission" date="2020-01" db="EMBL/GenBank/DDBJ databases">
        <title>Genome sequence of Kobresia littledalei, the first chromosome-level genome in the family Cyperaceae.</title>
        <authorList>
            <person name="Qu G."/>
        </authorList>
    </citation>
    <scope>NUCLEOTIDE SEQUENCE</scope>
    <source>
        <strain evidence="2">C.B.Clarke</strain>
        <tissue evidence="2">Leaf</tissue>
    </source>
</reference>
<accession>A0A833REU0</accession>
<evidence type="ECO:0000313" key="2">
    <source>
        <dbReference type="EMBL" id="KAF3337582.1"/>
    </source>
</evidence>